<dbReference type="Proteomes" id="UP001620626">
    <property type="component" value="Unassembled WGS sequence"/>
</dbReference>
<dbReference type="AlphaFoldDB" id="A0ABD2LMH5"/>
<comment type="caution">
    <text evidence="2">The sequence shown here is derived from an EMBL/GenBank/DDBJ whole genome shotgun (WGS) entry which is preliminary data.</text>
</comment>
<gene>
    <name evidence="2" type="ORF">niasHT_002389</name>
</gene>
<keyword evidence="1" id="KW-0472">Membrane</keyword>
<keyword evidence="3" id="KW-1185">Reference proteome</keyword>
<evidence type="ECO:0000256" key="1">
    <source>
        <dbReference type="SAM" id="Phobius"/>
    </source>
</evidence>
<evidence type="ECO:0000313" key="3">
    <source>
        <dbReference type="Proteomes" id="UP001620626"/>
    </source>
</evidence>
<evidence type="ECO:0000313" key="2">
    <source>
        <dbReference type="EMBL" id="KAL3116306.1"/>
    </source>
</evidence>
<organism evidence="2 3">
    <name type="scientific">Heterodera trifolii</name>
    <dbReference type="NCBI Taxonomy" id="157864"/>
    <lineage>
        <taxon>Eukaryota</taxon>
        <taxon>Metazoa</taxon>
        <taxon>Ecdysozoa</taxon>
        <taxon>Nematoda</taxon>
        <taxon>Chromadorea</taxon>
        <taxon>Rhabditida</taxon>
        <taxon>Tylenchina</taxon>
        <taxon>Tylenchomorpha</taxon>
        <taxon>Tylenchoidea</taxon>
        <taxon>Heteroderidae</taxon>
        <taxon>Heteroderinae</taxon>
        <taxon>Heterodera</taxon>
    </lineage>
</organism>
<dbReference type="EMBL" id="JBICBT010000359">
    <property type="protein sequence ID" value="KAL3116306.1"/>
    <property type="molecule type" value="Genomic_DNA"/>
</dbReference>
<protein>
    <submittedName>
        <fullName evidence="2">Uncharacterized protein</fullName>
    </submittedName>
</protein>
<feature type="transmembrane region" description="Helical" evidence="1">
    <location>
        <begin position="6"/>
        <end position="26"/>
    </location>
</feature>
<sequence length="71" mass="7678">MNNSQIIAIAVMLFVTIFAMDILLMANAQCTYNPSLNGCEDPGLLCSTSCIYDGNICFCGWSPENPLPGQK</sequence>
<keyword evidence="1" id="KW-0812">Transmembrane</keyword>
<name>A0ABD2LMH5_9BILA</name>
<accession>A0ABD2LMH5</accession>
<reference evidence="2 3" key="1">
    <citation type="submission" date="2024-10" db="EMBL/GenBank/DDBJ databases">
        <authorList>
            <person name="Kim D."/>
        </authorList>
    </citation>
    <scope>NUCLEOTIDE SEQUENCE [LARGE SCALE GENOMIC DNA]</scope>
    <source>
        <strain evidence="2">BH-2024</strain>
    </source>
</reference>
<proteinExistence type="predicted"/>
<keyword evidence="1" id="KW-1133">Transmembrane helix</keyword>